<evidence type="ECO:0000313" key="3">
    <source>
        <dbReference type="Proteomes" id="UP000250266"/>
    </source>
</evidence>
<evidence type="ECO:0000313" key="2">
    <source>
        <dbReference type="EMBL" id="OCK85413.1"/>
    </source>
</evidence>
<name>A0A8E2JK47_9PEZI</name>
<dbReference type="EMBL" id="KV744819">
    <property type="protein sequence ID" value="OCK85413.1"/>
    <property type="molecule type" value="Genomic_DNA"/>
</dbReference>
<feature type="compositionally biased region" description="Pro residues" evidence="1">
    <location>
        <begin position="30"/>
        <end position="41"/>
    </location>
</feature>
<evidence type="ECO:0000256" key="1">
    <source>
        <dbReference type="SAM" id="MobiDB-lite"/>
    </source>
</evidence>
<gene>
    <name evidence="2" type="ORF">K432DRAFT_377653</name>
</gene>
<proteinExistence type="predicted"/>
<dbReference type="AlphaFoldDB" id="A0A8E2JK47"/>
<dbReference type="Proteomes" id="UP000250266">
    <property type="component" value="Unassembled WGS sequence"/>
</dbReference>
<protein>
    <submittedName>
        <fullName evidence="2">Uncharacterized protein</fullName>
    </submittedName>
</protein>
<accession>A0A8E2JK47</accession>
<organism evidence="2 3">
    <name type="scientific">Lepidopterella palustris CBS 459.81</name>
    <dbReference type="NCBI Taxonomy" id="1314670"/>
    <lineage>
        <taxon>Eukaryota</taxon>
        <taxon>Fungi</taxon>
        <taxon>Dikarya</taxon>
        <taxon>Ascomycota</taxon>
        <taxon>Pezizomycotina</taxon>
        <taxon>Dothideomycetes</taxon>
        <taxon>Pleosporomycetidae</taxon>
        <taxon>Mytilinidiales</taxon>
        <taxon>Argynnaceae</taxon>
        <taxon>Lepidopterella</taxon>
    </lineage>
</organism>
<keyword evidence="3" id="KW-1185">Reference proteome</keyword>
<feature type="region of interest" description="Disordered" evidence="1">
    <location>
        <begin position="1"/>
        <end position="51"/>
    </location>
</feature>
<sequence>MPRSSSSSRRKPPILGQAHNLSRMSLAPRPGLPAQPHPHPPNSKSSVAHDATETCSSVAVRLAAALSALEPTYTTAPDVPALLATTLAEAEYSRKRLCGTAPPLIILDTPPAVSLLKYDWACTRVS</sequence>
<reference evidence="2 3" key="1">
    <citation type="journal article" date="2016" name="Nat. Commun.">
        <title>Ectomycorrhizal ecology is imprinted in the genome of the dominant symbiotic fungus Cenococcum geophilum.</title>
        <authorList>
            <consortium name="DOE Joint Genome Institute"/>
            <person name="Peter M."/>
            <person name="Kohler A."/>
            <person name="Ohm R.A."/>
            <person name="Kuo A."/>
            <person name="Krutzmann J."/>
            <person name="Morin E."/>
            <person name="Arend M."/>
            <person name="Barry K.W."/>
            <person name="Binder M."/>
            <person name="Choi C."/>
            <person name="Clum A."/>
            <person name="Copeland A."/>
            <person name="Grisel N."/>
            <person name="Haridas S."/>
            <person name="Kipfer T."/>
            <person name="LaButti K."/>
            <person name="Lindquist E."/>
            <person name="Lipzen A."/>
            <person name="Maire R."/>
            <person name="Meier B."/>
            <person name="Mihaltcheva S."/>
            <person name="Molinier V."/>
            <person name="Murat C."/>
            <person name="Poggeler S."/>
            <person name="Quandt C.A."/>
            <person name="Sperisen C."/>
            <person name="Tritt A."/>
            <person name="Tisserant E."/>
            <person name="Crous P.W."/>
            <person name="Henrissat B."/>
            <person name="Nehls U."/>
            <person name="Egli S."/>
            <person name="Spatafora J.W."/>
            <person name="Grigoriev I.V."/>
            <person name="Martin F.M."/>
        </authorList>
    </citation>
    <scope>NUCLEOTIDE SEQUENCE [LARGE SCALE GENOMIC DNA]</scope>
    <source>
        <strain evidence="2 3">CBS 459.81</strain>
    </source>
</reference>